<comment type="caution">
    <text evidence="1">The sequence shown here is derived from an EMBL/GenBank/DDBJ whole genome shotgun (WGS) entry which is preliminary data.</text>
</comment>
<accession>A0ABV9KR88</accession>
<organism evidence="1 2">
    <name type="scientific">Dysgonomonas termitidis</name>
    <dbReference type="NCBI Taxonomy" id="1516126"/>
    <lineage>
        <taxon>Bacteria</taxon>
        <taxon>Pseudomonadati</taxon>
        <taxon>Bacteroidota</taxon>
        <taxon>Bacteroidia</taxon>
        <taxon>Bacteroidales</taxon>
        <taxon>Dysgonomonadaceae</taxon>
        <taxon>Dysgonomonas</taxon>
    </lineage>
</organism>
<keyword evidence="2" id="KW-1185">Reference proteome</keyword>
<protein>
    <submittedName>
        <fullName evidence="1">Uncharacterized protein</fullName>
    </submittedName>
</protein>
<sequence length="195" mass="22538">MERSCITSYIIIGNMSDIRYLHNSLLKLSQRKKTSLKHLAEMFYPEIKNYDIAGYFYDLQKNNSREIRFSVKTGAMPHPEIWFHICRKYLTAKIYYFAQEPNSGNYRTNDCAGHYFPQRYIVEDAGGNVNAVVAQQHLYEQVAGIIPVSEPYTTLEAFAKAIKAKLAGNRIFDILVVDNRGKCISHDKNLICQWL</sequence>
<evidence type="ECO:0000313" key="1">
    <source>
        <dbReference type="EMBL" id="MFC4672685.1"/>
    </source>
</evidence>
<dbReference type="EMBL" id="JBHSGN010000024">
    <property type="protein sequence ID" value="MFC4672685.1"/>
    <property type="molecule type" value="Genomic_DNA"/>
</dbReference>
<reference evidence="2" key="1">
    <citation type="journal article" date="2019" name="Int. J. Syst. Evol. Microbiol.">
        <title>The Global Catalogue of Microorganisms (GCM) 10K type strain sequencing project: providing services to taxonomists for standard genome sequencing and annotation.</title>
        <authorList>
            <consortium name="The Broad Institute Genomics Platform"/>
            <consortium name="The Broad Institute Genome Sequencing Center for Infectious Disease"/>
            <person name="Wu L."/>
            <person name="Ma J."/>
        </authorList>
    </citation>
    <scope>NUCLEOTIDE SEQUENCE [LARGE SCALE GENOMIC DNA]</scope>
    <source>
        <strain evidence="2">CCUG 66188</strain>
    </source>
</reference>
<gene>
    <name evidence="1" type="ORF">ACFO6W_03155</name>
</gene>
<evidence type="ECO:0000313" key="2">
    <source>
        <dbReference type="Proteomes" id="UP001596023"/>
    </source>
</evidence>
<dbReference type="RefSeq" id="WP_379993878.1">
    <property type="nucleotide sequence ID" value="NZ_JBHSGN010000024.1"/>
</dbReference>
<name>A0ABV9KR88_9BACT</name>
<dbReference type="Proteomes" id="UP001596023">
    <property type="component" value="Unassembled WGS sequence"/>
</dbReference>
<proteinExistence type="predicted"/>